<dbReference type="PANTHER" id="PTHR48069:SF3">
    <property type="entry name" value="DIHYDROFOLATE REDUCTASE"/>
    <property type="match status" value="1"/>
</dbReference>
<proteinExistence type="inferred from homology"/>
<dbReference type="PRINTS" id="PR00070">
    <property type="entry name" value="DHFR"/>
</dbReference>
<keyword evidence="5" id="KW-0521">NADP</keyword>
<name>A0A377GV67_9FUSO</name>
<protein>
    <recommendedName>
        <fullName evidence="3">dihydrofolate reductase</fullName>
        <ecNumber evidence="3">1.5.1.3</ecNumber>
    </recommendedName>
</protein>
<dbReference type="PANTHER" id="PTHR48069">
    <property type="entry name" value="DIHYDROFOLATE REDUCTASE"/>
    <property type="match status" value="1"/>
</dbReference>
<evidence type="ECO:0000256" key="6">
    <source>
        <dbReference type="ARBA" id="ARBA00023002"/>
    </source>
</evidence>
<evidence type="ECO:0000259" key="7">
    <source>
        <dbReference type="PROSITE" id="PS51330"/>
    </source>
</evidence>
<dbReference type="RefSeq" id="WP_115268609.1">
    <property type="nucleotide sequence ID" value="NZ_UGGU01000003.1"/>
</dbReference>
<evidence type="ECO:0000256" key="1">
    <source>
        <dbReference type="ARBA" id="ARBA00004903"/>
    </source>
</evidence>
<dbReference type="InterPro" id="IPR001796">
    <property type="entry name" value="DHFR_dom"/>
</dbReference>
<comment type="pathway">
    <text evidence="1">Cofactor biosynthesis; tetrahydrofolate biosynthesis; 5,6,7,8-tetrahydrofolate from 7,8-dihydrofolate: step 1/1.</text>
</comment>
<dbReference type="InterPro" id="IPR024072">
    <property type="entry name" value="DHFR-like_dom_sf"/>
</dbReference>
<dbReference type="EC" id="1.5.1.3" evidence="3"/>
<dbReference type="GO" id="GO:0046452">
    <property type="term" value="P:dihydrofolate metabolic process"/>
    <property type="evidence" value="ECO:0007669"/>
    <property type="project" value="TreeGrafter"/>
</dbReference>
<gene>
    <name evidence="8" type="primary">folA</name>
    <name evidence="8" type="ORF">NCTC10723_00269</name>
</gene>
<dbReference type="PROSITE" id="PS51330">
    <property type="entry name" value="DHFR_2"/>
    <property type="match status" value="1"/>
</dbReference>
<dbReference type="GO" id="GO:0050661">
    <property type="term" value="F:NADP binding"/>
    <property type="evidence" value="ECO:0007669"/>
    <property type="project" value="InterPro"/>
</dbReference>
<evidence type="ECO:0000256" key="5">
    <source>
        <dbReference type="ARBA" id="ARBA00022857"/>
    </source>
</evidence>
<feature type="domain" description="DHFR" evidence="7">
    <location>
        <begin position="5"/>
        <end position="161"/>
    </location>
</feature>
<comment type="similarity">
    <text evidence="2">Belongs to the dihydrofolate reductase family.</text>
</comment>
<dbReference type="GO" id="GO:0005829">
    <property type="term" value="C:cytosol"/>
    <property type="evidence" value="ECO:0007669"/>
    <property type="project" value="TreeGrafter"/>
</dbReference>
<evidence type="ECO:0000313" key="9">
    <source>
        <dbReference type="Proteomes" id="UP000255328"/>
    </source>
</evidence>
<dbReference type="UniPathway" id="UPA00077">
    <property type="reaction ID" value="UER00158"/>
</dbReference>
<dbReference type="OrthoDB" id="9804315at2"/>
<evidence type="ECO:0000313" key="8">
    <source>
        <dbReference type="EMBL" id="STO30839.1"/>
    </source>
</evidence>
<evidence type="ECO:0000256" key="4">
    <source>
        <dbReference type="ARBA" id="ARBA00022563"/>
    </source>
</evidence>
<evidence type="ECO:0000256" key="2">
    <source>
        <dbReference type="ARBA" id="ARBA00009539"/>
    </source>
</evidence>
<dbReference type="AlphaFoldDB" id="A0A377GV67"/>
<dbReference type="GO" id="GO:0006730">
    <property type="term" value="P:one-carbon metabolic process"/>
    <property type="evidence" value="ECO:0007669"/>
    <property type="project" value="UniProtKB-KW"/>
</dbReference>
<sequence length="161" mass="18665">MKRPEVNIIVCVAKNNLIGDKTPTGNGLLWHSKEELAYYKEKTVGNVVIFGKNTAKYVPIELMKKNRDVIVISSKDNFDEIIDKYKNTDKKIFICGGATVYKAYLEKYPVDNIYISKLKPHVEVSIPSNPLYFPKVEDFGYTVFETKEYQDFIAYTYKKKR</sequence>
<dbReference type="EMBL" id="UGGU01000003">
    <property type="protein sequence ID" value="STO30839.1"/>
    <property type="molecule type" value="Genomic_DNA"/>
</dbReference>
<dbReference type="Pfam" id="PF00186">
    <property type="entry name" value="DHFR_1"/>
    <property type="match status" value="1"/>
</dbReference>
<reference evidence="8 9" key="1">
    <citation type="submission" date="2018-06" db="EMBL/GenBank/DDBJ databases">
        <authorList>
            <consortium name="Pathogen Informatics"/>
            <person name="Doyle S."/>
        </authorList>
    </citation>
    <scope>NUCLEOTIDE SEQUENCE [LARGE SCALE GENOMIC DNA]</scope>
    <source>
        <strain evidence="8 9">NCTC10723</strain>
    </source>
</reference>
<dbReference type="InterPro" id="IPR012259">
    <property type="entry name" value="DHFR"/>
</dbReference>
<evidence type="ECO:0000256" key="3">
    <source>
        <dbReference type="ARBA" id="ARBA00012856"/>
    </source>
</evidence>
<keyword evidence="4" id="KW-0554">One-carbon metabolism</keyword>
<dbReference type="Proteomes" id="UP000255328">
    <property type="component" value="Unassembled WGS sequence"/>
</dbReference>
<dbReference type="CDD" id="cd00209">
    <property type="entry name" value="DHFR"/>
    <property type="match status" value="1"/>
</dbReference>
<dbReference type="GO" id="GO:0046655">
    <property type="term" value="P:folic acid metabolic process"/>
    <property type="evidence" value="ECO:0007669"/>
    <property type="project" value="TreeGrafter"/>
</dbReference>
<dbReference type="Gene3D" id="3.40.430.10">
    <property type="entry name" value="Dihydrofolate Reductase, subunit A"/>
    <property type="match status" value="1"/>
</dbReference>
<organism evidence="8 9">
    <name type="scientific">Fusobacterium necrogenes</name>
    <dbReference type="NCBI Taxonomy" id="858"/>
    <lineage>
        <taxon>Bacteria</taxon>
        <taxon>Fusobacteriati</taxon>
        <taxon>Fusobacteriota</taxon>
        <taxon>Fusobacteriia</taxon>
        <taxon>Fusobacteriales</taxon>
        <taxon>Fusobacteriaceae</taxon>
        <taxon>Fusobacterium</taxon>
    </lineage>
</organism>
<dbReference type="GO" id="GO:0004146">
    <property type="term" value="F:dihydrofolate reductase activity"/>
    <property type="evidence" value="ECO:0007669"/>
    <property type="project" value="UniProtKB-EC"/>
</dbReference>
<keyword evidence="6 8" id="KW-0560">Oxidoreductase</keyword>
<accession>A0A377GV67</accession>
<keyword evidence="9" id="KW-1185">Reference proteome</keyword>
<dbReference type="SUPFAM" id="SSF53597">
    <property type="entry name" value="Dihydrofolate reductase-like"/>
    <property type="match status" value="1"/>
</dbReference>
<dbReference type="GO" id="GO:0046654">
    <property type="term" value="P:tetrahydrofolate biosynthetic process"/>
    <property type="evidence" value="ECO:0007669"/>
    <property type="project" value="UniProtKB-UniPathway"/>
</dbReference>